<dbReference type="InterPro" id="IPR028973">
    <property type="entry name" value="PhnB-like"/>
</dbReference>
<evidence type="ECO:0000313" key="3">
    <source>
        <dbReference type="Proteomes" id="UP000000420"/>
    </source>
</evidence>
<gene>
    <name evidence="2" type="ordered locus">XC_3863</name>
</gene>
<dbReference type="PANTHER" id="PTHR33990:SF1">
    <property type="entry name" value="PROTEIN YJDN"/>
    <property type="match status" value="1"/>
</dbReference>
<dbReference type="EMBL" id="CP000050">
    <property type="protein sequence ID" value="AAY50903.1"/>
    <property type="molecule type" value="Genomic_DNA"/>
</dbReference>
<organism evidence="2 3">
    <name type="scientific">Xanthomonas campestris pv. campestris (strain 8004)</name>
    <dbReference type="NCBI Taxonomy" id="314565"/>
    <lineage>
        <taxon>Bacteria</taxon>
        <taxon>Pseudomonadati</taxon>
        <taxon>Pseudomonadota</taxon>
        <taxon>Gammaproteobacteria</taxon>
        <taxon>Lysobacterales</taxon>
        <taxon>Lysobacteraceae</taxon>
        <taxon>Xanthomonas</taxon>
    </lineage>
</organism>
<dbReference type="Gene3D" id="3.10.180.10">
    <property type="entry name" value="2,3-Dihydroxybiphenyl 1,2-Dioxygenase, domain 1"/>
    <property type="match status" value="1"/>
</dbReference>
<proteinExistence type="predicted"/>
<dbReference type="Proteomes" id="UP000000420">
    <property type="component" value="Chromosome"/>
</dbReference>
<dbReference type="KEGG" id="xcb:XC_3863"/>
<dbReference type="InterPro" id="IPR029068">
    <property type="entry name" value="Glyas_Bleomycin-R_OHBP_Dase"/>
</dbReference>
<dbReference type="CDD" id="cd06588">
    <property type="entry name" value="PhnB_like"/>
    <property type="match status" value="1"/>
</dbReference>
<dbReference type="RefSeq" id="WP_011270044.1">
    <property type="nucleotide sequence ID" value="NC_007086.1"/>
</dbReference>
<dbReference type="AlphaFoldDB" id="A0A0H2XBG1"/>
<dbReference type="SUPFAM" id="SSF54593">
    <property type="entry name" value="Glyoxalase/Bleomycin resistance protein/Dihydroxybiphenyl dioxygenase"/>
    <property type="match status" value="1"/>
</dbReference>
<evidence type="ECO:0000313" key="2">
    <source>
        <dbReference type="EMBL" id="AAY50903.1"/>
    </source>
</evidence>
<name>A0A0H2XBG1_XANC8</name>
<accession>A0A0H2XBG1</accession>
<protein>
    <recommendedName>
        <fullName evidence="1">PhnB-like domain-containing protein</fullName>
    </recommendedName>
</protein>
<dbReference type="Pfam" id="PF06983">
    <property type="entry name" value="3-dmu-9_3-mt"/>
    <property type="match status" value="1"/>
</dbReference>
<dbReference type="PANTHER" id="PTHR33990">
    <property type="entry name" value="PROTEIN YJDN-RELATED"/>
    <property type="match status" value="1"/>
</dbReference>
<reference evidence="2 3" key="1">
    <citation type="journal article" date="2005" name="Genome Res.">
        <title>Comparative and functional genomic analyses of the pathogenicity of phytopathogen Xanthomonas campestris pv. campestris.</title>
        <authorList>
            <person name="Qian W."/>
            <person name="Jia Y."/>
            <person name="Ren S.X."/>
            <person name="He Y.Q."/>
            <person name="Feng J.X."/>
            <person name="Lu L.F."/>
            <person name="Sun Q."/>
            <person name="Ying G."/>
            <person name="Tang D.J."/>
            <person name="Tang H."/>
            <person name="Wu W."/>
            <person name="Hao P."/>
            <person name="Wang L."/>
            <person name="Jiang B.L."/>
            <person name="Zeng S."/>
            <person name="Gu W.Y."/>
            <person name="Lu G."/>
            <person name="Rong L."/>
            <person name="Tian Y."/>
            <person name="Yao Z."/>
            <person name="Fu G."/>
            <person name="Chen B."/>
            <person name="Fang R."/>
            <person name="Qiang B."/>
            <person name="Chen Z."/>
            <person name="Zhao G.P."/>
            <person name="Tang J.L."/>
            <person name="He C."/>
        </authorList>
    </citation>
    <scope>NUCLEOTIDE SEQUENCE [LARGE SCALE GENOMIC DNA]</scope>
    <source>
        <strain evidence="2 3">8004</strain>
    </source>
</reference>
<sequence>MHVTPYLNFNGHCREAFAHYQRVLGGELMLMTYAQMPADSRDDGCADVSAAAPDQVMHVTLAAGEAPLLMGSDMPPGQHAPSGSNIAVALNFDDNAEAERVFAALAEGGQIGMPMEETFWAERFGMCVDRFGIQWLVNGRYQQS</sequence>
<dbReference type="HOGENOM" id="CLU_046006_17_1_6"/>
<evidence type="ECO:0000259" key="1">
    <source>
        <dbReference type="Pfam" id="PF06983"/>
    </source>
</evidence>
<feature type="domain" description="PhnB-like" evidence="1">
    <location>
        <begin position="3"/>
        <end position="137"/>
    </location>
</feature>